<dbReference type="InterPro" id="IPR033906">
    <property type="entry name" value="Lipase_N"/>
</dbReference>
<keyword evidence="3" id="KW-0964">Secreted</keyword>
<evidence type="ECO:0000313" key="8">
    <source>
        <dbReference type="Proteomes" id="UP001054837"/>
    </source>
</evidence>
<evidence type="ECO:0000256" key="2">
    <source>
        <dbReference type="ARBA" id="ARBA00010701"/>
    </source>
</evidence>
<feature type="signal peptide" evidence="5">
    <location>
        <begin position="1"/>
        <end position="18"/>
    </location>
</feature>
<feature type="chain" id="PRO_5043820066" evidence="5">
    <location>
        <begin position="19"/>
        <end position="412"/>
    </location>
</feature>
<comment type="subcellular location">
    <subcellularLocation>
        <location evidence="1">Secreted</location>
    </subcellularLocation>
</comment>
<reference evidence="7 8" key="1">
    <citation type="submission" date="2021-06" db="EMBL/GenBank/DDBJ databases">
        <title>Caerostris darwini draft genome.</title>
        <authorList>
            <person name="Kono N."/>
            <person name="Arakawa K."/>
        </authorList>
    </citation>
    <scope>NUCLEOTIDE SEQUENCE [LARGE SCALE GENOMIC DNA]</scope>
</reference>
<dbReference type="GO" id="GO:0016042">
    <property type="term" value="P:lipid catabolic process"/>
    <property type="evidence" value="ECO:0007669"/>
    <property type="project" value="TreeGrafter"/>
</dbReference>
<dbReference type="GO" id="GO:0005615">
    <property type="term" value="C:extracellular space"/>
    <property type="evidence" value="ECO:0007669"/>
    <property type="project" value="TreeGrafter"/>
</dbReference>
<dbReference type="PRINTS" id="PR00821">
    <property type="entry name" value="TAGLIPASE"/>
</dbReference>
<dbReference type="PANTHER" id="PTHR11610:SF173">
    <property type="entry name" value="LIPASE DOMAIN-CONTAINING PROTEIN-RELATED"/>
    <property type="match status" value="1"/>
</dbReference>
<feature type="domain" description="Lipase" evidence="6">
    <location>
        <begin position="72"/>
        <end position="366"/>
    </location>
</feature>
<evidence type="ECO:0000313" key="7">
    <source>
        <dbReference type="EMBL" id="GIY27035.1"/>
    </source>
</evidence>
<protein>
    <submittedName>
        <fullName evidence="7">Pancreatic lipase-related protein 2</fullName>
    </submittedName>
</protein>
<dbReference type="PANTHER" id="PTHR11610">
    <property type="entry name" value="LIPASE"/>
    <property type="match status" value="1"/>
</dbReference>
<evidence type="ECO:0000259" key="6">
    <source>
        <dbReference type="Pfam" id="PF00151"/>
    </source>
</evidence>
<comment type="similarity">
    <text evidence="2 4">Belongs to the AB hydrolase superfamily. Lipase family.</text>
</comment>
<name>A0AAV4S3D0_9ARAC</name>
<dbReference type="InterPro" id="IPR000734">
    <property type="entry name" value="TAG_lipase"/>
</dbReference>
<dbReference type="EMBL" id="BPLQ01007013">
    <property type="protein sequence ID" value="GIY27035.1"/>
    <property type="molecule type" value="Genomic_DNA"/>
</dbReference>
<evidence type="ECO:0000256" key="4">
    <source>
        <dbReference type="RuleBase" id="RU004262"/>
    </source>
</evidence>
<dbReference type="Gene3D" id="3.40.50.1820">
    <property type="entry name" value="alpha/beta hydrolase"/>
    <property type="match status" value="1"/>
</dbReference>
<comment type="caution">
    <text evidence="7">The sequence shown here is derived from an EMBL/GenBank/DDBJ whole genome shotgun (WGS) entry which is preliminary data.</text>
</comment>
<evidence type="ECO:0000256" key="5">
    <source>
        <dbReference type="SAM" id="SignalP"/>
    </source>
</evidence>
<proteinExistence type="inferred from homology"/>
<dbReference type="Pfam" id="PF00151">
    <property type="entry name" value="Lipase"/>
    <property type="match status" value="1"/>
</dbReference>
<keyword evidence="8" id="KW-1185">Reference proteome</keyword>
<evidence type="ECO:0000256" key="3">
    <source>
        <dbReference type="ARBA" id="ARBA00022525"/>
    </source>
</evidence>
<dbReference type="InterPro" id="IPR013818">
    <property type="entry name" value="Lipase"/>
</dbReference>
<dbReference type="AlphaFoldDB" id="A0AAV4S3D0"/>
<organism evidence="7 8">
    <name type="scientific">Caerostris darwini</name>
    <dbReference type="NCBI Taxonomy" id="1538125"/>
    <lineage>
        <taxon>Eukaryota</taxon>
        <taxon>Metazoa</taxon>
        <taxon>Ecdysozoa</taxon>
        <taxon>Arthropoda</taxon>
        <taxon>Chelicerata</taxon>
        <taxon>Arachnida</taxon>
        <taxon>Araneae</taxon>
        <taxon>Araneomorphae</taxon>
        <taxon>Entelegynae</taxon>
        <taxon>Araneoidea</taxon>
        <taxon>Araneidae</taxon>
        <taxon>Caerostris</taxon>
    </lineage>
</organism>
<dbReference type="Proteomes" id="UP001054837">
    <property type="component" value="Unassembled WGS sequence"/>
</dbReference>
<dbReference type="GO" id="GO:0016298">
    <property type="term" value="F:lipase activity"/>
    <property type="evidence" value="ECO:0007669"/>
    <property type="project" value="InterPro"/>
</dbReference>
<dbReference type="CDD" id="cd00707">
    <property type="entry name" value="Pancreat_lipase_like"/>
    <property type="match status" value="1"/>
</dbReference>
<accession>A0AAV4S3D0</accession>
<keyword evidence="5" id="KW-0732">Signal</keyword>
<dbReference type="InterPro" id="IPR029058">
    <property type="entry name" value="AB_hydrolase_fold"/>
</dbReference>
<dbReference type="SUPFAM" id="SSF53474">
    <property type="entry name" value="alpha/beta-Hydrolases"/>
    <property type="match status" value="1"/>
</dbReference>
<evidence type="ECO:0000256" key="1">
    <source>
        <dbReference type="ARBA" id="ARBA00004613"/>
    </source>
</evidence>
<gene>
    <name evidence="7" type="primary">Pnliprp2</name>
    <name evidence="7" type="ORF">CDAR_504111</name>
</gene>
<sequence>MLLENMSSCFFLLVTVLAILYLKVFETGYGREHQTEWNQNEDKDQCEKLQQEKENIYKAVLDIAGTPESAMYSPKDTDSPIQYLLYTPDHPEEPCFLEPNLEALERCPFNATYPMKFLIHGFIVKITPDSVDNVFMLMKNKLLALYECNVIVVDWSNYNRPPYTIAAFNSQLVALELSNLIKYLEKNKGIDPENIHLIGQSLGAQMAGATGRITTNLGRITGLDPTGPLFFPITLFPHLNYKDANFVDVIHSSNATYGYGINGSFGDVDFYPNGGVKQPQCDPMKTPLMLQYRTCNHDVSTTYFLQSINTTECLFRSIHCDSYDDFLNGQCPPENATLNLMGLPAKKIPGLPPRSKFYLRTGDQFPNCLRNDYESEWLKRKWMTCGAFQPIPQNKIIIYSILILIALSKLKL</sequence>